<evidence type="ECO:0000259" key="4">
    <source>
        <dbReference type="Pfam" id="PF25917"/>
    </source>
</evidence>
<gene>
    <name evidence="5" type="ORF">SAMN06265222_11130</name>
</gene>
<feature type="domain" description="Multidrug resistance protein MdtA-like barrel-sandwich hybrid" evidence="4">
    <location>
        <begin position="137"/>
        <end position="310"/>
    </location>
</feature>
<keyword evidence="3" id="KW-0812">Transmembrane</keyword>
<dbReference type="PANTHER" id="PTHR30367:SF1">
    <property type="entry name" value="MULTIDRUG RESISTANCE PROTEIN MDTN"/>
    <property type="match status" value="1"/>
</dbReference>
<dbReference type="EMBL" id="FXUG01000011">
    <property type="protein sequence ID" value="SMP68265.1"/>
    <property type="molecule type" value="Genomic_DNA"/>
</dbReference>
<dbReference type="InterPro" id="IPR050393">
    <property type="entry name" value="MFP_Efflux_Pump"/>
</dbReference>
<keyword evidence="1" id="KW-0175">Coiled coil</keyword>
<dbReference type="Gene3D" id="1.10.287.470">
    <property type="entry name" value="Helix hairpin bin"/>
    <property type="match status" value="1"/>
</dbReference>
<evidence type="ECO:0000256" key="2">
    <source>
        <dbReference type="SAM" id="MobiDB-lite"/>
    </source>
</evidence>
<comment type="caution">
    <text evidence="5">The sequence shown here is derived from an EMBL/GenBank/DDBJ whole genome shotgun (WGS) entry which is preliminary data.</text>
</comment>
<feature type="compositionally biased region" description="Acidic residues" evidence="2">
    <location>
        <begin position="510"/>
        <end position="522"/>
    </location>
</feature>
<keyword evidence="6" id="KW-1185">Reference proteome</keyword>
<dbReference type="InterPro" id="IPR058625">
    <property type="entry name" value="MdtA-like_BSH"/>
</dbReference>
<feature type="compositionally biased region" description="Polar residues" evidence="2">
    <location>
        <begin position="1"/>
        <end position="15"/>
    </location>
</feature>
<evidence type="ECO:0000313" key="6">
    <source>
        <dbReference type="Proteomes" id="UP001158067"/>
    </source>
</evidence>
<dbReference type="Gene3D" id="2.40.50.100">
    <property type="match status" value="1"/>
</dbReference>
<dbReference type="PANTHER" id="PTHR30367">
    <property type="entry name" value="P-HYDROXYBENZOIC ACID EFFLUX PUMP SUBUNIT AAEA-RELATED"/>
    <property type="match status" value="1"/>
</dbReference>
<feature type="region of interest" description="Disordered" evidence="2">
    <location>
        <begin position="489"/>
        <end position="533"/>
    </location>
</feature>
<reference evidence="5 6" key="1">
    <citation type="submission" date="2017-05" db="EMBL/GenBank/DDBJ databases">
        <authorList>
            <person name="Varghese N."/>
            <person name="Submissions S."/>
        </authorList>
    </citation>
    <scope>NUCLEOTIDE SEQUENCE [LARGE SCALE GENOMIC DNA]</scope>
    <source>
        <strain evidence="5 6">DSM 25457</strain>
    </source>
</reference>
<name>A0ABY1QDK2_9BACT</name>
<dbReference type="Proteomes" id="UP001158067">
    <property type="component" value="Unassembled WGS sequence"/>
</dbReference>
<keyword evidence="3" id="KW-0472">Membrane</keyword>
<evidence type="ECO:0000256" key="1">
    <source>
        <dbReference type="SAM" id="Coils"/>
    </source>
</evidence>
<evidence type="ECO:0000256" key="3">
    <source>
        <dbReference type="SAM" id="Phobius"/>
    </source>
</evidence>
<accession>A0ABY1QDK2</accession>
<keyword evidence="3" id="KW-1133">Transmembrane helix</keyword>
<feature type="compositionally biased region" description="Low complexity" evidence="2">
    <location>
        <begin position="523"/>
        <end position="533"/>
    </location>
</feature>
<evidence type="ECO:0000313" key="5">
    <source>
        <dbReference type="EMBL" id="SMP68265.1"/>
    </source>
</evidence>
<dbReference type="RefSeq" id="WP_283434005.1">
    <property type="nucleotide sequence ID" value="NZ_FXUG01000011.1"/>
</dbReference>
<feature type="compositionally biased region" description="Polar residues" evidence="2">
    <location>
        <begin position="24"/>
        <end position="36"/>
    </location>
</feature>
<dbReference type="SUPFAM" id="SSF111369">
    <property type="entry name" value="HlyD-like secretion proteins"/>
    <property type="match status" value="1"/>
</dbReference>
<proteinExistence type="predicted"/>
<dbReference type="Pfam" id="PF25917">
    <property type="entry name" value="BSH_RND"/>
    <property type="match status" value="1"/>
</dbReference>
<feature type="transmembrane region" description="Helical" evidence="3">
    <location>
        <begin position="55"/>
        <end position="80"/>
    </location>
</feature>
<protein>
    <submittedName>
        <fullName evidence="5">HlyD family secretion protein</fullName>
    </submittedName>
</protein>
<sequence length="647" mass="69788">MSIESTQESPTSKGESVSYPGPASITQDGDTATAVSEKSPAAHATHASSKSSGDWFAWLLFNVVCPLILLALAGGVVYVLGSVESPARPPIDDTPVGRLFALPAVDVVPVQSLASTGQKLELTTDGTVVPFREIVLATEVAGQIVEKSPLCEAGKYVNQGDMLMVINPTDYRLEVKRLQRLQQQEYEALGEVDQEMANTDRSMELARADIELQRRELKRQETLPSQFASKGEIDQARRALLQAEQALLTLQNQLELSKKRRIRLQSAEQLAKMQLEAAQNNLDRTQIVAPMDGVIVSEQAELNTFVARGSPLVTMEDTSKVEVAASLRTDQLYWVLNQKLNELDSLTHADGNPVRGYNLPATPVKVQYLLSGRDDLAYQWQGELIGYDGIGLDEQTRTVPVRILVDDPQSFTVLRNGKAVNPETESATEVLRVAGPTTLVRGMFVNLRLELDPSVELVVLPGESLKPGNRIWQFIPDASVLDVSLNVDTESPTEDSKKDSLGKSTAQSIEPDDDDAVDDEEAAAGPASEPTPEELAALEEESKSALAEEGFVPSAWVAGNLRIVQGIRPVDRYVGPLGSPDSESPSWICEVPKSSSGSLGDGSYVIVSPLGSLSSDTVPVRASAEVMQPVAGQSNTASTPVALRGDR</sequence>
<feature type="coiled-coil region" evidence="1">
    <location>
        <begin position="203"/>
        <end position="260"/>
    </location>
</feature>
<organism evidence="5 6">
    <name type="scientific">Neorhodopirellula lusitana</name>
    <dbReference type="NCBI Taxonomy" id="445327"/>
    <lineage>
        <taxon>Bacteria</taxon>
        <taxon>Pseudomonadati</taxon>
        <taxon>Planctomycetota</taxon>
        <taxon>Planctomycetia</taxon>
        <taxon>Pirellulales</taxon>
        <taxon>Pirellulaceae</taxon>
        <taxon>Neorhodopirellula</taxon>
    </lineage>
</organism>
<feature type="region of interest" description="Disordered" evidence="2">
    <location>
        <begin position="1"/>
        <end position="38"/>
    </location>
</feature>
<dbReference type="Gene3D" id="2.40.30.170">
    <property type="match status" value="1"/>
</dbReference>